<feature type="transmembrane region" description="Helical" evidence="6">
    <location>
        <begin position="284"/>
        <end position="308"/>
    </location>
</feature>
<dbReference type="InterPro" id="IPR025405">
    <property type="entry name" value="DUF4131"/>
</dbReference>
<dbReference type="PANTHER" id="PTHR30619">
    <property type="entry name" value="DNA INTERNALIZATION/COMPETENCE PROTEIN COMEC/REC2"/>
    <property type="match status" value="1"/>
</dbReference>
<feature type="transmembrane region" description="Helical" evidence="6">
    <location>
        <begin position="355"/>
        <end position="374"/>
    </location>
</feature>
<evidence type="ECO:0000313" key="10">
    <source>
        <dbReference type="Proteomes" id="UP000028980"/>
    </source>
</evidence>
<feature type="transmembrane region" description="Helical" evidence="6">
    <location>
        <begin position="6"/>
        <end position="24"/>
    </location>
</feature>
<comment type="subcellular location">
    <subcellularLocation>
        <location evidence="1">Cell membrane</location>
        <topology evidence="1">Multi-pass membrane protein</topology>
    </subcellularLocation>
</comment>
<dbReference type="GO" id="GO:0005886">
    <property type="term" value="C:plasma membrane"/>
    <property type="evidence" value="ECO:0007669"/>
    <property type="project" value="UniProtKB-SubCell"/>
</dbReference>
<dbReference type="InterPro" id="IPR052159">
    <property type="entry name" value="Competence_DNA_uptake"/>
</dbReference>
<evidence type="ECO:0000259" key="8">
    <source>
        <dbReference type="Pfam" id="PF13567"/>
    </source>
</evidence>
<proteinExistence type="predicted"/>
<keyword evidence="2" id="KW-1003">Cell membrane</keyword>
<dbReference type="AlphaFoldDB" id="A0A081D8S4"/>
<accession>A0A081D8S4</accession>
<dbReference type="Pfam" id="PF13567">
    <property type="entry name" value="DUF4131"/>
    <property type="match status" value="1"/>
</dbReference>
<keyword evidence="4 6" id="KW-1133">Transmembrane helix</keyword>
<feature type="transmembrane region" description="Helical" evidence="6">
    <location>
        <begin position="251"/>
        <end position="272"/>
    </location>
</feature>
<organism evidence="9 10">
    <name type="scientific">Nonlabens ulvanivorans</name>
    <name type="common">Persicivirga ulvanivorans</name>
    <dbReference type="NCBI Taxonomy" id="906888"/>
    <lineage>
        <taxon>Bacteria</taxon>
        <taxon>Pseudomonadati</taxon>
        <taxon>Bacteroidota</taxon>
        <taxon>Flavobacteriia</taxon>
        <taxon>Flavobacteriales</taxon>
        <taxon>Flavobacteriaceae</taxon>
        <taxon>Nonlabens</taxon>
    </lineage>
</organism>
<dbReference type="EMBL" id="BBLG01000001">
    <property type="protein sequence ID" value="GAK75320.1"/>
    <property type="molecule type" value="Genomic_DNA"/>
</dbReference>
<protein>
    <submittedName>
        <fullName evidence="9">Competence protein</fullName>
    </submittedName>
</protein>
<evidence type="ECO:0000259" key="7">
    <source>
        <dbReference type="Pfam" id="PF03772"/>
    </source>
</evidence>
<feature type="transmembrane region" description="Helical" evidence="6">
    <location>
        <begin position="383"/>
        <end position="406"/>
    </location>
</feature>
<gene>
    <name evidence="9" type="ORF">JCM19296_898</name>
</gene>
<feature type="transmembrane region" description="Helical" evidence="6">
    <location>
        <begin position="55"/>
        <end position="77"/>
    </location>
</feature>
<feature type="transmembrane region" description="Helical" evidence="6">
    <location>
        <begin position="480"/>
        <end position="498"/>
    </location>
</feature>
<sequence length="697" mass="79341">MKWLGYPIYRLLLAYVIGLLIAMYLQITIDIALIVLSTSFLILCFSIFFSRTNTVFKALFSFSVIFFLIALGVLNMVSKRPINQSHHFSNHTIHGKEQMITFQLTDQLNPNAYNDRFYARINEIDGKNVTGKVLVLFKKSDSVEYKIGHRLTVYDDISQASDERNPGDFNYNKYLALIDVHGQIYVDDDHILNVYVGENESWIIALRNQLMNSLETSGLQEKPLGIIQALILGQRNNVESSVTQSFRDAGVIHILALSGLHVGIILLILRWFTNWLKVVKNGRWLQSAVIIILLWIFALITGMSPSIMRAVTMFSFIAIGMNVNRKTSIFHSLALSAFLLLLINPKLLFHVGFQLSYTAVIAIVLIQPILYNLIQPRWKVIDYFWKIGTVTIAAQIGVAPLSLFYFHQFPGLFLLGNMLLLPVLPLIIGLSILLLASLWSGIPSYWLVELLNLSLDWIVTIIEKISSQDQFIIKGIHLDLIELIFIYIFMISSALFFYRSVRKSRRERVLIKEPGYNLHIAIISIICFIGFQSFKKLKTEDSKVVVMHQASGSVISISNREEVLLLVDFHAMDSTRSMAALDRIKSSSLHRNKIITIDSLSNKVKFNDTEVVVLDKSGVILKSAETPPILLLSHSPKIHLDKIITALRPQIIIADGSNYRTYVNRWRLTSEKRNIEFLSTYEEGAINLCHLEVHKQN</sequence>
<dbReference type="InterPro" id="IPR004477">
    <property type="entry name" value="ComEC_N"/>
</dbReference>
<comment type="caution">
    <text evidence="9">The sequence shown here is derived from an EMBL/GenBank/DDBJ whole genome shotgun (WGS) entry which is preliminary data.</text>
</comment>
<dbReference type="PANTHER" id="PTHR30619:SF1">
    <property type="entry name" value="RECOMBINATION PROTEIN 2"/>
    <property type="match status" value="1"/>
</dbReference>
<feature type="transmembrane region" description="Helical" evidence="6">
    <location>
        <begin position="329"/>
        <end position="349"/>
    </location>
</feature>
<feature type="domain" description="ComEC/Rec2-related protein" evidence="7">
    <location>
        <begin position="230"/>
        <end position="496"/>
    </location>
</feature>
<feature type="transmembrane region" description="Helical" evidence="6">
    <location>
        <begin position="518"/>
        <end position="534"/>
    </location>
</feature>
<evidence type="ECO:0000313" key="9">
    <source>
        <dbReference type="EMBL" id="GAK75320.1"/>
    </source>
</evidence>
<name>A0A081D8S4_NONUL</name>
<evidence type="ECO:0000256" key="4">
    <source>
        <dbReference type="ARBA" id="ARBA00022989"/>
    </source>
</evidence>
<evidence type="ECO:0000256" key="3">
    <source>
        <dbReference type="ARBA" id="ARBA00022692"/>
    </source>
</evidence>
<reference evidence="9 10" key="1">
    <citation type="journal article" date="2014" name="Genome Announc.">
        <title>Draft Genome Sequences of Marine Flavobacterium Nonlabens Strains NR17, NR24, NR27, NR32, NR33, and Ara13.</title>
        <authorList>
            <person name="Nakanishi M."/>
            <person name="Meirelles P."/>
            <person name="Suzuki R."/>
            <person name="Takatani N."/>
            <person name="Mino S."/>
            <person name="Suda W."/>
            <person name="Oshima K."/>
            <person name="Hattori M."/>
            <person name="Ohkuma M."/>
            <person name="Hosokawa M."/>
            <person name="Miyashita K."/>
            <person name="Thompson F.L."/>
            <person name="Niwa A."/>
            <person name="Sawabe T."/>
            <person name="Sawabe T."/>
        </authorList>
    </citation>
    <scope>NUCLEOTIDE SEQUENCE [LARGE SCALE GENOMIC DNA]</scope>
    <source>
        <strain evidence="10">JCM19296</strain>
    </source>
</reference>
<keyword evidence="3 6" id="KW-0812">Transmembrane</keyword>
<dbReference type="NCBIfam" id="TIGR00360">
    <property type="entry name" value="ComEC_N-term"/>
    <property type="match status" value="1"/>
</dbReference>
<dbReference type="Pfam" id="PF03772">
    <property type="entry name" value="Competence"/>
    <property type="match status" value="1"/>
</dbReference>
<feature type="transmembrane region" description="Helical" evidence="6">
    <location>
        <begin position="412"/>
        <end position="436"/>
    </location>
</feature>
<keyword evidence="5 6" id="KW-0472">Membrane</keyword>
<evidence type="ECO:0000256" key="1">
    <source>
        <dbReference type="ARBA" id="ARBA00004651"/>
    </source>
</evidence>
<evidence type="ECO:0000256" key="5">
    <source>
        <dbReference type="ARBA" id="ARBA00023136"/>
    </source>
</evidence>
<evidence type="ECO:0000256" key="6">
    <source>
        <dbReference type="SAM" id="Phobius"/>
    </source>
</evidence>
<dbReference type="Proteomes" id="UP000028980">
    <property type="component" value="Unassembled WGS sequence"/>
</dbReference>
<feature type="domain" description="DUF4131" evidence="8">
    <location>
        <begin position="31"/>
        <end position="189"/>
    </location>
</feature>
<evidence type="ECO:0000256" key="2">
    <source>
        <dbReference type="ARBA" id="ARBA00022475"/>
    </source>
</evidence>